<dbReference type="Pfam" id="PF01607">
    <property type="entry name" value="CBM_14"/>
    <property type="match status" value="1"/>
</dbReference>
<organism evidence="3">
    <name type="scientific">Culex pipiens</name>
    <name type="common">House mosquito</name>
    <dbReference type="NCBI Taxonomy" id="7175"/>
    <lineage>
        <taxon>Eukaryota</taxon>
        <taxon>Metazoa</taxon>
        <taxon>Ecdysozoa</taxon>
        <taxon>Arthropoda</taxon>
        <taxon>Hexapoda</taxon>
        <taxon>Insecta</taxon>
        <taxon>Pterygota</taxon>
        <taxon>Neoptera</taxon>
        <taxon>Endopterygota</taxon>
        <taxon>Diptera</taxon>
        <taxon>Nematocera</taxon>
        <taxon>Culicoidea</taxon>
        <taxon>Culicidae</taxon>
        <taxon>Culicinae</taxon>
        <taxon>Culicini</taxon>
        <taxon>Culex</taxon>
        <taxon>Culex</taxon>
    </lineage>
</organism>
<dbReference type="InterPro" id="IPR002557">
    <property type="entry name" value="Chitin-bd_dom"/>
</dbReference>
<dbReference type="SMART" id="SM00494">
    <property type="entry name" value="ChtBD2"/>
    <property type="match status" value="2"/>
</dbReference>
<proteinExistence type="predicted"/>
<dbReference type="EMBL" id="HBUE01168094">
    <property type="protein sequence ID" value="CAG6513607.1"/>
    <property type="molecule type" value="Transcribed_RNA"/>
</dbReference>
<dbReference type="AlphaFoldDB" id="A0A8D8DPA8"/>
<dbReference type="InterPro" id="IPR036508">
    <property type="entry name" value="Chitin-bd_dom_sf"/>
</dbReference>
<name>A0A8D8DPA8_CULPI</name>
<feature type="chain" id="PRO_5033668903" evidence="1">
    <location>
        <begin position="18"/>
        <end position="253"/>
    </location>
</feature>
<feature type="signal peptide" evidence="1">
    <location>
        <begin position="1"/>
        <end position="17"/>
    </location>
</feature>
<dbReference type="EMBL" id="HBUE01273421">
    <property type="protein sequence ID" value="CAG6565079.1"/>
    <property type="molecule type" value="Transcribed_RNA"/>
</dbReference>
<dbReference type="Gene3D" id="2.170.140.10">
    <property type="entry name" value="Chitin binding domain"/>
    <property type="match status" value="2"/>
</dbReference>
<evidence type="ECO:0000313" key="3">
    <source>
        <dbReference type="EMBL" id="CAG6513607.1"/>
    </source>
</evidence>
<dbReference type="GO" id="GO:0008061">
    <property type="term" value="F:chitin binding"/>
    <property type="evidence" value="ECO:0007669"/>
    <property type="project" value="InterPro"/>
</dbReference>
<dbReference type="GO" id="GO:0005576">
    <property type="term" value="C:extracellular region"/>
    <property type="evidence" value="ECO:0007669"/>
    <property type="project" value="InterPro"/>
</dbReference>
<evidence type="ECO:0000259" key="2">
    <source>
        <dbReference type="PROSITE" id="PS50940"/>
    </source>
</evidence>
<dbReference type="PROSITE" id="PS50940">
    <property type="entry name" value="CHIT_BIND_II"/>
    <property type="match status" value="1"/>
</dbReference>
<protein>
    <submittedName>
        <fullName evidence="3">(northern house mosquito) hypothetical protein</fullName>
    </submittedName>
</protein>
<accession>A0A8D8DPA8</accession>
<keyword evidence="1" id="KW-0732">Signal</keyword>
<reference evidence="3" key="1">
    <citation type="submission" date="2021-05" db="EMBL/GenBank/DDBJ databases">
        <authorList>
            <person name="Alioto T."/>
            <person name="Alioto T."/>
            <person name="Gomez Garrido J."/>
        </authorList>
    </citation>
    <scope>NUCLEOTIDE SEQUENCE</scope>
</reference>
<sequence>MKLLVLAALAQLSLVRADVPGSFVNRTLLGMQPASLSTGMCDGHRYYTNCGMGSCYDVQVCLGPSTEYRSCSVSNPDKPFCNNGECSAEPVFSQMCWPTQIYCTSEGWFPDPKTCSIYHSCEGPYRVSDVYQCPSGYVFNPETTFCKKKQTDEDCIKLDCRQKTALTPFGNSKKYFAFCNPMGISTYDIRVYQCPAEMEFNGKTCVFKCPDEGRFAMVSNSKVYYECAAAGEDGVAEVCEEELVYDDATKVCV</sequence>
<evidence type="ECO:0000256" key="1">
    <source>
        <dbReference type="SAM" id="SignalP"/>
    </source>
</evidence>
<dbReference type="SUPFAM" id="SSF57625">
    <property type="entry name" value="Invertebrate chitin-binding proteins"/>
    <property type="match status" value="2"/>
</dbReference>
<feature type="domain" description="Chitin-binding type-2" evidence="2">
    <location>
        <begin position="100"/>
        <end position="157"/>
    </location>
</feature>